<dbReference type="Pfam" id="PF11640">
    <property type="entry name" value="TAN"/>
    <property type="match status" value="1"/>
</dbReference>
<dbReference type="OrthoDB" id="381190at2759"/>
<dbReference type="SMART" id="SM00146">
    <property type="entry name" value="PI3Kc"/>
    <property type="match status" value="1"/>
</dbReference>
<comment type="subcellular location">
    <subcellularLocation>
        <location evidence="14">Chromosome</location>
        <location evidence="14">Telomere</location>
    </subcellularLocation>
    <subcellularLocation>
        <location evidence="1 14">Nucleus</location>
    </subcellularLocation>
</comment>
<comment type="similarity">
    <text evidence="2 14">Belongs to the PI3/PI4-kinase family. ATM subfamily.</text>
</comment>
<dbReference type="PROSITE" id="PS00915">
    <property type="entry name" value="PI3_4_KINASE_1"/>
    <property type="match status" value="1"/>
</dbReference>
<dbReference type="GO" id="GO:0035556">
    <property type="term" value="P:intracellular signal transduction"/>
    <property type="evidence" value="ECO:0007669"/>
    <property type="project" value="UniProtKB-ARBA"/>
</dbReference>
<keyword evidence="14" id="KW-0158">Chromosome</keyword>
<comment type="function">
    <text evidence="14">Serine/threonine protein kinase which activates checkpoint signaling upon genotoxic stresses such as ionizing radiation (IR), ultraviolet light (UV), or DNA replication stalling, thereby acting as a DNA damage sensor. Recognizes the substrate consensus sequence [ST]-Q. Phosphorylates histone H2A to form H2AS128ph (gamma-H2A) at sites of DNA damage, involved in the regulation of DNA damage response mechanism. Required for the control of telomere length and genome stability.</text>
</comment>
<keyword evidence="6 14" id="KW-0808">Transferase</keyword>
<dbReference type="PROSITE" id="PS51190">
    <property type="entry name" value="FATC"/>
    <property type="match status" value="1"/>
</dbReference>
<evidence type="ECO:0000256" key="9">
    <source>
        <dbReference type="ARBA" id="ARBA00022777"/>
    </source>
</evidence>
<evidence type="ECO:0000313" key="17">
    <source>
        <dbReference type="Proteomes" id="UP000322225"/>
    </source>
</evidence>
<dbReference type="InterPro" id="IPR038980">
    <property type="entry name" value="ATM_plant"/>
</dbReference>
<proteinExistence type="inferred from homology"/>
<dbReference type="SMART" id="SM01343">
    <property type="entry name" value="FATC"/>
    <property type="match status" value="1"/>
</dbReference>
<feature type="compositionally biased region" description="Basic and acidic residues" evidence="15">
    <location>
        <begin position="2467"/>
        <end position="2480"/>
    </location>
</feature>
<dbReference type="InterPro" id="IPR018936">
    <property type="entry name" value="PI3/4_kinase_CS"/>
</dbReference>
<name>A0A5M6C0K6_9TREE</name>
<keyword evidence="14" id="KW-0156">Chromatin regulator</keyword>
<evidence type="ECO:0000256" key="7">
    <source>
        <dbReference type="ARBA" id="ARBA00022741"/>
    </source>
</evidence>
<reference evidence="16" key="1">
    <citation type="submission" date="2017-08" db="EMBL/GenBank/DDBJ databases">
        <authorList>
            <person name="Cuomo C."/>
            <person name="Billmyre B."/>
            <person name="Heitman J."/>
        </authorList>
    </citation>
    <scope>NUCLEOTIDE SEQUENCE</scope>
    <source>
        <strain evidence="16">CBS 12478</strain>
    </source>
</reference>
<dbReference type="InterPro" id="IPR003152">
    <property type="entry name" value="FATC_dom"/>
</dbReference>
<dbReference type="CDD" id="cd05171">
    <property type="entry name" value="PIKKc_ATM"/>
    <property type="match status" value="1"/>
</dbReference>
<evidence type="ECO:0000256" key="13">
    <source>
        <dbReference type="ARBA" id="ARBA00048679"/>
    </source>
</evidence>
<dbReference type="PROSITE" id="PS00916">
    <property type="entry name" value="PI3_4_KINASE_2"/>
    <property type="match status" value="1"/>
</dbReference>
<dbReference type="GO" id="GO:0005634">
    <property type="term" value="C:nucleus"/>
    <property type="evidence" value="ECO:0007669"/>
    <property type="project" value="UniProtKB-SubCell"/>
</dbReference>
<gene>
    <name evidence="16" type="ORF">CI109_105716</name>
</gene>
<dbReference type="PROSITE" id="PS50290">
    <property type="entry name" value="PI3_4_KINASE_3"/>
    <property type="match status" value="1"/>
</dbReference>
<evidence type="ECO:0000256" key="1">
    <source>
        <dbReference type="ARBA" id="ARBA00004123"/>
    </source>
</evidence>
<organism evidence="16 17">
    <name type="scientific">Kwoniella shandongensis</name>
    <dbReference type="NCBI Taxonomy" id="1734106"/>
    <lineage>
        <taxon>Eukaryota</taxon>
        <taxon>Fungi</taxon>
        <taxon>Dikarya</taxon>
        <taxon>Basidiomycota</taxon>
        <taxon>Agaricomycotina</taxon>
        <taxon>Tremellomycetes</taxon>
        <taxon>Tremellales</taxon>
        <taxon>Cryptococcaceae</taxon>
        <taxon>Kwoniella</taxon>
    </lineage>
</organism>
<dbReference type="GO" id="GO:0000781">
    <property type="term" value="C:chromosome, telomeric region"/>
    <property type="evidence" value="ECO:0007669"/>
    <property type="project" value="UniProtKB-SubCell"/>
</dbReference>
<dbReference type="GO" id="GO:0005524">
    <property type="term" value="F:ATP binding"/>
    <property type="evidence" value="ECO:0007669"/>
    <property type="project" value="UniProtKB-KW"/>
</dbReference>
<dbReference type="SMART" id="SM01342">
    <property type="entry name" value="TAN"/>
    <property type="match status" value="1"/>
</dbReference>
<feature type="region of interest" description="Disordered" evidence="15">
    <location>
        <begin position="2667"/>
        <end position="2691"/>
    </location>
</feature>
<dbReference type="GeneID" id="43588354"/>
<evidence type="ECO:0000256" key="2">
    <source>
        <dbReference type="ARBA" id="ARBA00010769"/>
    </source>
</evidence>
<dbReference type="InterPro" id="IPR021668">
    <property type="entry name" value="TAN"/>
</dbReference>
<evidence type="ECO:0000256" key="12">
    <source>
        <dbReference type="ARBA" id="ARBA00047899"/>
    </source>
</evidence>
<accession>A0A5M6C0K6</accession>
<dbReference type="Gene3D" id="1.10.1070.11">
    <property type="entry name" value="Phosphatidylinositol 3-/4-kinase, catalytic domain"/>
    <property type="match status" value="1"/>
</dbReference>
<evidence type="ECO:0000256" key="15">
    <source>
        <dbReference type="SAM" id="MobiDB-lite"/>
    </source>
</evidence>
<evidence type="ECO:0000256" key="8">
    <source>
        <dbReference type="ARBA" id="ARBA00022763"/>
    </source>
</evidence>
<dbReference type="PANTHER" id="PTHR37079">
    <property type="entry name" value="SERINE/THREONINE-PROTEIN KINASE ATM"/>
    <property type="match status" value="1"/>
</dbReference>
<keyword evidence="11 14" id="KW-0539">Nucleus</keyword>
<feature type="region of interest" description="Disordered" evidence="15">
    <location>
        <begin position="182"/>
        <end position="211"/>
    </location>
</feature>
<dbReference type="InterPro" id="IPR000403">
    <property type="entry name" value="PI3/4_kinase_cat_dom"/>
</dbReference>
<feature type="region of interest" description="Disordered" evidence="15">
    <location>
        <begin position="2459"/>
        <end position="2483"/>
    </location>
</feature>
<dbReference type="InterPro" id="IPR011009">
    <property type="entry name" value="Kinase-like_dom_sf"/>
</dbReference>
<evidence type="ECO:0000256" key="14">
    <source>
        <dbReference type="RuleBase" id="RU365027"/>
    </source>
</evidence>
<dbReference type="InterPro" id="IPR014009">
    <property type="entry name" value="PIK_FAT"/>
</dbReference>
<keyword evidence="17" id="KW-1185">Reference proteome</keyword>
<dbReference type="InterPro" id="IPR044107">
    <property type="entry name" value="PIKKc_ATM"/>
</dbReference>
<evidence type="ECO:0000256" key="6">
    <source>
        <dbReference type="ARBA" id="ARBA00022679"/>
    </source>
</evidence>
<dbReference type="RefSeq" id="XP_031861452.1">
    <property type="nucleotide sequence ID" value="XM_032004221.1"/>
</dbReference>
<evidence type="ECO:0000256" key="11">
    <source>
        <dbReference type="ARBA" id="ARBA00023242"/>
    </source>
</evidence>
<keyword evidence="8 14" id="KW-0227">DNA damage</keyword>
<evidence type="ECO:0000256" key="4">
    <source>
        <dbReference type="ARBA" id="ARBA00014619"/>
    </source>
</evidence>
<dbReference type="GO" id="GO:0004674">
    <property type="term" value="F:protein serine/threonine kinase activity"/>
    <property type="evidence" value="ECO:0007669"/>
    <property type="project" value="UniProtKB-KW"/>
</dbReference>
<keyword evidence="7 14" id="KW-0547">Nucleotide-binding</keyword>
<dbReference type="Gene3D" id="3.30.1010.10">
    <property type="entry name" value="Phosphatidylinositol 3-kinase Catalytic Subunit, Chain A, domain 4"/>
    <property type="match status" value="1"/>
</dbReference>
<comment type="catalytic activity">
    <reaction evidence="13">
        <text>L-seryl-[protein] + ATP = O-phospho-L-seryl-[protein] + ADP + H(+)</text>
        <dbReference type="Rhea" id="RHEA:17989"/>
        <dbReference type="Rhea" id="RHEA-COMP:9863"/>
        <dbReference type="Rhea" id="RHEA-COMP:11604"/>
        <dbReference type="ChEBI" id="CHEBI:15378"/>
        <dbReference type="ChEBI" id="CHEBI:29999"/>
        <dbReference type="ChEBI" id="CHEBI:30616"/>
        <dbReference type="ChEBI" id="CHEBI:83421"/>
        <dbReference type="ChEBI" id="CHEBI:456216"/>
        <dbReference type="EC" id="2.7.11.1"/>
    </reaction>
</comment>
<evidence type="ECO:0000313" key="16">
    <source>
        <dbReference type="EMBL" id="WWD21232.1"/>
    </source>
</evidence>
<dbReference type="EMBL" id="CP144060">
    <property type="protein sequence ID" value="WWD21232.1"/>
    <property type="molecule type" value="Genomic_DNA"/>
</dbReference>
<keyword evidence="14" id="KW-0779">Telomere</keyword>
<keyword evidence="5 14" id="KW-0723">Serine/threonine-protein kinase</keyword>
<feature type="region of interest" description="Disordered" evidence="15">
    <location>
        <begin position="906"/>
        <end position="930"/>
    </location>
</feature>
<dbReference type="Proteomes" id="UP000322225">
    <property type="component" value="Chromosome 10"/>
</dbReference>
<dbReference type="Pfam" id="PF02260">
    <property type="entry name" value="FATC"/>
    <property type="match status" value="1"/>
</dbReference>
<dbReference type="PANTHER" id="PTHR37079:SF4">
    <property type="entry name" value="SERINE_THREONINE-PROTEIN KINASE ATM"/>
    <property type="match status" value="1"/>
</dbReference>
<dbReference type="GO" id="GO:0006281">
    <property type="term" value="P:DNA repair"/>
    <property type="evidence" value="ECO:0007669"/>
    <property type="project" value="InterPro"/>
</dbReference>
<dbReference type="GO" id="GO:0006325">
    <property type="term" value="P:chromatin organization"/>
    <property type="evidence" value="ECO:0007669"/>
    <property type="project" value="UniProtKB-KW"/>
</dbReference>
<evidence type="ECO:0000256" key="10">
    <source>
        <dbReference type="ARBA" id="ARBA00022840"/>
    </source>
</evidence>
<reference evidence="16" key="2">
    <citation type="submission" date="2024-01" db="EMBL/GenBank/DDBJ databases">
        <title>Comparative genomics of Cryptococcus and Kwoniella reveals pathogenesis evolution and contrasting modes of karyotype evolution via chromosome fusion or intercentromeric recombination.</title>
        <authorList>
            <person name="Coelho M.A."/>
            <person name="David-Palma M."/>
            <person name="Shea T."/>
            <person name="Bowers K."/>
            <person name="McGinley-Smith S."/>
            <person name="Mohammad A.W."/>
            <person name="Gnirke A."/>
            <person name="Yurkov A.M."/>
            <person name="Nowrousian M."/>
            <person name="Sun S."/>
            <person name="Cuomo C.A."/>
            <person name="Heitman J."/>
        </authorList>
    </citation>
    <scope>NUCLEOTIDE SEQUENCE</scope>
    <source>
        <strain evidence="16">CBS 12478</strain>
    </source>
</reference>
<dbReference type="PROSITE" id="PS51189">
    <property type="entry name" value="FAT"/>
    <property type="match status" value="1"/>
</dbReference>
<protein>
    <recommendedName>
        <fullName evidence="4 14">Serine/threonine-protein kinase Tel1</fullName>
        <ecNumber evidence="3 14">2.7.11.1</ecNumber>
    </recommendedName>
</protein>
<dbReference type="SUPFAM" id="SSF56112">
    <property type="entry name" value="Protein kinase-like (PK-like)"/>
    <property type="match status" value="1"/>
</dbReference>
<feature type="compositionally biased region" description="Polar residues" evidence="15">
    <location>
        <begin position="196"/>
        <end position="211"/>
    </location>
</feature>
<evidence type="ECO:0000256" key="3">
    <source>
        <dbReference type="ARBA" id="ARBA00012513"/>
    </source>
</evidence>
<comment type="catalytic activity">
    <reaction evidence="12 14">
        <text>L-threonyl-[protein] + ATP = O-phospho-L-threonyl-[protein] + ADP + H(+)</text>
        <dbReference type="Rhea" id="RHEA:46608"/>
        <dbReference type="Rhea" id="RHEA-COMP:11060"/>
        <dbReference type="Rhea" id="RHEA-COMP:11605"/>
        <dbReference type="ChEBI" id="CHEBI:15378"/>
        <dbReference type="ChEBI" id="CHEBI:30013"/>
        <dbReference type="ChEBI" id="CHEBI:30616"/>
        <dbReference type="ChEBI" id="CHEBI:61977"/>
        <dbReference type="ChEBI" id="CHEBI:456216"/>
        <dbReference type="EC" id="2.7.11.1"/>
    </reaction>
</comment>
<dbReference type="KEGG" id="ksn:43588354"/>
<dbReference type="InterPro" id="IPR036940">
    <property type="entry name" value="PI3/4_kinase_cat_sf"/>
</dbReference>
<dbReference type="Pfam" id="PF00454">
    <property type="entry name" value="PI3_PI4_kinase"/>
    <property type="match status" value="1"/>
</dbReference>
<keyword evidence="10 14" id="KW-0067">ATP-binding</keyword>
<keyword evidence="9 14" id="KW-0418">Kinase</keyword>
<evidence type="ECO:0000256" key="5">
    <source>
        <dbReference type="ARBA" id="ARBA00022527"/>
    </source>
</evidence>
<sequence>MNSVSGLQSALRLYSSDKIKDRSQGLEQIREIFSNRENLAIFQETASKEGGAGWIAFYQCLFQVVVMEKKAVVKRGASTQADKRLADSISLVRWMTERTVHLLSRKPFIALFTHLTQMLVFASQIFPPAALDYAKALRSLLLYTPHLENLDQGSWKVLMGICWAAVLGDEVRVDDDWEDEDQLDDMDQVSKRSNDDFTTTQAGPSTGRSRTTISQANSELITLIPILLSSTAAPLLPPLPTKEATVAPVERVGLAVLLKIHCFFHQFSAETSAHLAILRSLNIVLAELELSCRDDFLSAGLKLFPQLVSLWGTRNKAIREQVVISLRMLLPFVTHRTLGGSKQAPMVRETLEQLMDALSKETISKSGVEPMDLNVLRLNSLDGGFGRGPFELRSLSAGFEFSHEHSMTWAVLELYRDSCIYLHESQSLTHPATPSREGRSSKRRRVDNSLTSLIIAIDAGSHKSRLLALQVLIFVVNSHWDKLHAEAQSDVRKSMLDLLDEDDDALQSWAYIGLSIVAQLSHETQTKSDSETNDHLVSPSHRLAQRRLEEGDWMKVWIYVLRKCSVAATCRAASHAATIILSLDKIDRARVIKDIHNLLANVDIQGPIFPYDSVCAFLSKALELARSDVRLYSLELEDKVLSWLGKCEIIEGPRGKNRMEQHTPADILRLLSAIARIRYHPLGQLTTAEVLPDAAIVDRILEEAKTKPIRDFLLYGIFPTSQDSKTLYIPAHDQNVSTESLAFLEGRPRRVSSMLIKTLQSTISEWETTAGPTAPPERIRRCIDLIVLSLGYQGSLQLNGHMSDIVCIQETMRLLQLVQPLLVSHGLSIPAQHLIWKGFDPLVQIPVVKEETWPMMIKPDVQSGIRQDLLPPAQYDTAVPSGESSYVAIEAGGSRTSQAAHYPSQIPASGLSQIPPTPITPSTNGAPPRPLTHGLSSMIWQLPTIASTFKELFSLCKQFVEKSSTAVQINGTQAPYPGQIDDDDFGEIRTAETDAMPLSKEAMECQRTSRSLLDTVFGLRLKGNMLIINSQRPYKDSQLVDALLSSEGSRFIDIGRALCRAVSHDWLRLGTDAVELVLECLEEMFVSYAYSRDEGLLCLCLDFARCSAPVWLGPEAKKSGLGRTALYFMTFLSKKIDRGLITSWRARLAMLRFLDDFLHEDAALQLWQEASDEDMEMEGREPNPLFHLAGALLDIDSRVRMRAATSAAAVFYRPILPPLEHRSFYFGTLSTQPGDDKHFDSFVSHLLWKINCCIATAQQRSAVVFHLYEVPAVTANYNHHLQAGLIAATARLGLTSISSLYLPYALIVIRSQLREGQLAMRIPHKLYGFSTRKAFSATCVASVGPAILASREVDFFISACDAAGVTVEHAVVQHFPAAAAQFFAESFGKSEQDGGQQAAREAIIGLTCLPGMESKEKVGKQLASSIEGVVASLWELVDLESSTDEIMEFLGKVDSTTIVGSVFAALMINDVSMTGGTAAVEPSSSVDSVISAYLYLRKQFPSLSTSKVVFSSILQLTDKINNVFLVSEQRRCLRALALVIVLHQSDLQDPTILRMFLREMLAILPQPDLCGIALSMVEWGFDQLQLVRSAPPNLVDLFVQLGSARVALSDGDEHCREVGEKLEAWVVNRAGMWTLSGLNNSKSAEDKRVSTAIVQAFEAGLALWPETLRSRISDSYSPLLVDLCTLAESTAVKHGAELCKQYQKLVISGVYPNAIPAFVQSQFWYLKDKLATDDDSNGANAFLDILYRANGQVHPPALDAMSNFAAQTGKGPIIMPKREQLVGGKLSKVVKDIKTAQAELRASLVLQVFRLTESDDHGTRASAFRVLQGMLPMLQDSLGPTGLLASVSAALSVLTPIPLSSSTSTEGQKAPSLIGTINTTSWIKCARSVDHWARDLIRILCEAVSADDEFYSSLEPLLATPNLPLTNFLPYLVQATLTCGADKSSETSMERSKALSEHFTMVLQWPSASVATVQTILDVILHLRHYQPFYRNERLGYNAWLEVDYLLLSNAAAIKCGAYATSMLFLELARDQERQSPVELSNSTVQQIMYEIYSNVEDPDGFYGIQNHDVRDALLRRLQHEGQSNRAFGWNGALIETSTSRGESLLPALHNLHDFGFNQLASAVASQSQRARNTAEDDTDPLFFELAWRTGDWDLPMTEESSKTSQGVLYSALRAVHRERDVEAALRIVQKSVGVEIKRLGGLGMERMAQIKNTTANLLCLRETANWLDPSFQVELETASGLGGRLSGFCILDDAFDFSNAEKITATRLSLLQSARQREQKNVIGDLLSPKMETIVDLEKSVQLRLSQIARENSNLQAAVNSITAVQQLEKGVISEGAQDAFSHVLWAQGEHGLAIQYLSDLVEGETRSHKSNGSARLAVLLARKAHWTSRAKLRAASEIKKDFDSALSFAAKQKIDRAEHARICYQFACFADGHYANLSKSPELERLKAYHDRRTSELESTLKSSSRRESSSRQSRAEQDLAEDAEAIRELESDRSTYIRAALKMYAAALALSDAHDDSVTRMISLWLEHSDNEEVNQSFSDPLSRIPSHKFVFLGPQLAARLNRPQIPTTFNSSLNGLMLRISRDHPFHILYQVITLAYGVTPPSSDKRKSTSADSQGRGPAAAEILATLQTDKGNSTSSKAAKNMKMFAQASVAWAKYDENAGPSQERSRIKAGTNCRQPPNSPLRGLTRLDIPIATCPPRNDLTCQYSGLPTLSRYREGYKIAGGVHRPKIMGVYDTLQKVHQQLFKAEDEVRQDAVMEQVFTMTNDLLTRDRRAKERNLRFRTYNVVPFPDKTGVIEFVEGTTSIGFILKPFHEHYGTGLTNTDIQSKLSKIQDRDPNSAELPKQYAALMKKFPPVMRHFFAYKHRDPMAWFAMRLNYSRSVAVTSIVGWMVGLGDRHCSNILLDETSGELVHIDFGIVFEDGRKLRIPEKVPFRLTNDLVDGLGLTGVEGTFRRCAEHTLRVLRDASDLILTVLEVFKHDPLYAWAGDPDKLQRAQGGGRVISNDANVREKADRVLGKIRGKLAGDLSVEYTVNQLIMEARDVENLAKIYHGWAAWF</sequence>
<dbReference type="EC" id="2.7.11.1" evidence="3 14"/>